<dbReference type="GO" id="GO:0005886">
    <property type="term" value="C:plasma membrane"/>
    <property type="evidence" value="ECO:0007669"/>
    <property type="project" value="UniProtKB-SubCell"/>
</dbReference>
<dbReference type="InterPro" id="IPR028976">
    <property type="entry name" value="CheC-like_sf"/>
</dbReference>
<keyword evidence="14" id="KW-0282">Flagellum</keyword>
<comment type="function">
    <text evidence="11">FliM is one of three proteins (FliG, FliN, FliM) that forms the rotor-mounted switch complex (C ring), located at the base of the basal body. This complex interacts with the CheY and CheZ chemotaxis proteins, in addition to contacting components of the motor that determine the direction of flagellar rotation.</text>
</comment>
<accession>A0AAU7CR92</accession>
<feature type="compositionally biased region" description="Basic and acidic residues" evidence="12">
    <location>
        <begin position="1"/>
        <end position="10"/>
    </location>
</feature>
<dbReference type="PANTHER" id="PTHR30034">
    <property type="entry name" value="FLAGELLAR MOTOR SWITCH PROTEIN FLIM"/>
    <property type="match status" value="1"/>
</dbReference>
<dbReference type="Gene3D" id="3.40.1550.10">
    <property type="entry name" value="CheC-like"/>
    <property type="match status" value="1"/>
</dbReference>
<keyword evidence="8" id="KW-0283">Flagellar rotation</keyword>
<keyword evidence="9" id="KW-0472">Membrane</keyword>
<comment type="subcellular location">
    <subcellularLocation>
        <location evidence="1">Bacterial flagellum basal body</location>
    </subcellularLocation>
    <subcellularLocation>
        <location evidence="2">Cell membrane</location>
        <topology evidence="2">Peripheral membrane protein</topology>
    </subcellularLocation>
</comment>
<evidence type="ECO:0000256" key="7">
    <source>
        <dbReference type="ARBA" id="ARBA00022500"/>
    </source>
</evidence>
<dbReference type="GO" id="GO:0050918">
    <property type="term" value="P:positive chemotaxis"/>
    <property type="evidence" value="ECO:0007669"/>
    <property type="project" value="TreeGrafter"/>
</dbReference>
<dbReference type="InterPro" id="IPR001172">
    <property type="entry name" value="FliN_T3SS_HrcQb"/>
</dbReference>
<dbReference type="InterPro" id="IPR036429">
    <property type="entry name" value="SpoA-like_sf"/>
</dbReference>
<evidence type="ECO:0000256" key="12">
    <source>
        <dbReference type="SAM" id="MobiDB-lite"/>
    </source>
</evidence>
<name>A0AAU7CR92_9BACT</name>
<evidence type="ECO:0000256" key="4">
    <source>
        <dbReference type="ARBA" id="ARBA00011049"/>
    </source>
</evidence>
<evidence type="ECO:0000256" key="1">
    <source>
        <dbReference type="ARBA" id="ARBA00004117"/>
    </source>
</evidence>
<dbReference type="SUPFAM" id="SSF101801">
    <property type="entry name" value="Surface presentation of antigens (SPOA)"/>
    <property type="match status" value="1"/>
</dbReference>
<evidence type="ECO:0000256" key="3">
    <source>
        <dbReference type="ARBA" id="ARBA00009226"/>
    </source>
</evidence>
<keyword evidence="6" id="KW-1003">Cell membrane</keyword>
<dbReference type="Pfam" id="PF01052">
    <property type="entry name" value="FliMN_C"/>
    <property type="match status" value="1"/>
</dbReference>
<dbReference type="PANTHER" id="PTHR30034:SF6">
    <property type="entry name" value="YOP PROTEINS TRANSLOCATION PROTEIN Q"/>
    <property type="match status" value="1"/>
</dbReference>
<evidence type="ECO:0000256" key="6">
    <source>
        <dbReference type="ARBA" id="ARBA00022475"/>
    </source>
</evidence>
<evidence type="ECO:0000256" key="8">
    <source>
        <dbReference type="ARBA" id="ARBA00022779"/>
    </source>
</evidence>
<evidence type="ECO:0000256" key="11">
    <source>
        <dbReference type="ARBA" id="ARBA00025044"/>
    </source>
</evidence>
<evidence type="ECO:0000256" key="9">
    <source>
        <dbReference type="ARBA" id="ARBA00023136"/>
    </source>
</evidence>
<dbReference type="PRINTS" id="PR00956">
    <property type="entry name" value="FLGMOTORFLIN"/>
</dbReference>
<keyword evidence="7" id="KW-0145">Chemotaxis</keyword>
<comment type="similarity">
    <text evidence="4">Belongs to the FliM family.</text>
</comment>
<dbReference type="RefSeq" id="WP_406700014.1">
    <property type="nucleotide sequence ID" value="NZ_CP155447.1"/>
</dbReference>
<feature type="domain" description="Flagellar motor switch protein FliN-like C-terminal" evidence="13">
    <location>
        <begin position="336"/>
        <end position="402"/>
    </location>
</feature>
<sequence length="404" mass="43114">MASASEDAKARVGRQTVDAGPLGSLPQLSHRQVQLEDRLARIAPEGRLPTTALGLEALFGPVDSSSRAEVLWRPSGLGRPGLVAQFSWPRLSTRLALGIETQIAHALADRLLGDNRPSTEGRLQLTPVEWGLLTFLIARGLSKAADRSGPLGPWDLLIDRTGPDPFDIRQLGPIVTLRWGIRVGDVDGSVRLWLPESLVALWLTTDPPPGPEPAPAKTQRFRELSSLWRAEAGIIELSRGLGTLRVGGVLPLGGSRLRGTPQSPTGPVELTTRLSSPHTRVWFSTEPVANSGGLLLSLKSGVQREPILREGLALSQPSADSNPGSVQGAGAVSPTDIPVTLTVELGRVNLPLSRLADLKPGDVVELGRHSREPVELTSGGRLVARGELVLIDTELGVRVTNIFL</sequence>
<reference evidence="14" key="1">
    <citation type="submission" date="2024-05" db="EMBL/GenBank/DDBJ databases">
        <title>Planctomycetes of the genus Singulisphaera possess chitinolytic capabilities.</title>
        <authorList>
            <person name="Ivanova A."/>
        </authorList>
    </citation>
    <scope>NUCLEOTIDE SEQUENCE</scope>
    <source>
        <strain evidence="14">Ch08T</strain>
    </source>
</reference>
<dbReference type="AlphaFoldDB" id="A0AAU7CR92"/>
<comment type="similarity">
    <text evidence="3">Belongs to the FliN/MopA/SpaO family.</text>
</comment>
<keyword evidence="14" id="KW-0966">Cell projection</keyword>
<dbReference type="InterPro" id="IPR001543">
    <property type="entry name" value="FliN-like_C"/>
</dbReference>
<keyword evidence="14" id="KW-0969">Cilium</keyword>
<evidence type="ECO:0000256" key="5">
    <source>
        <dbReference type="ARBA" id="ARBA00021898"/>
    </source>
</evidence>
<organism evidence="14">
    <name type="scientific">Singulisphaera sp. Ch08</name>
    <dbReference type="NCBI Taxonomy" id="3120278"/>
    <lineage>
        <taxon>Bacteria</taxon>
        <taxon>Pseudomonadati</taxon>
        <taxon>Planctomycetota</taxon>
        <taxon>Planctomycetia</taxon>
        <taxon>Isosphaerales</taxon>
        <taxon>Isosphaeraceae</taxon>
        <taxon>Singulisphaera</taxon>
    </lineage>
</organism>
<proteinExistence type="inferred from homology"/>
<evidence type="ECO:0000313" key="14">
    <source>
        <dbReference type="EMBL" id="XBH07171.1"/>
    </source>
</evidence>
<dbReference type="Gene3D" id="2.30.330.10">
    <property type="entry name" value="SpoA-like"/>
    <property type="match status" value="1"/>
</dbReference>
<keyword evidence="10" id="KW-0975">Bacterial flagellum</keyword>
<feature type="region of interest" description="Disordered" evidence="12">
    <location>
        <begin position="1"/>
        <end position="25"/>
    </location>
</feature>
<dbReference type="EMBL" id="CP155447">
    <property type="protein sequence ID" value="XBH07171.1"/>
    <property type="molecule type" value="Genomic_DNA"/>
</dbReference>
<protein>
    <recommendedName>
        <fullName evidence="5">Flagellar motor switch protein FliM</fullName>
    </recommendedName>
</protein>
<gene>
    <name evidence="14" type="ORF">V5E97_14340</name>
</gene>
<evidence type="ECO:0000259" key="13">
    <source>
        <dbReference type="Pfam" id="PF01052"/>
    </source>
</evidence>
<dbReference type="GO" id="GO:0003774">
    <property type="term" value="F:cytoskeletal motor activity"/>
    <property type="evidence" value="ECO:0007669"/>
    <property type="project" value="InterPro"/>
</dbReference>
<evidence type="ECO:0000256" key="10">
    <source>
        <dbReference type="ARBA" id="ARBA00023143"/>
    </source>
</evidence>
<dbReference type="GO" id="GO:0071978">
    <property type="term" value="P:bacterial-type flagellum-dependent swarming motility"/>
    <property type="evidence" value="ECO:0007669"/>
    <property type="project" value="TreeGrafter"/>
</dbReference>
<dbReference type="GO" id="GO:0009425">
    <property type="term" value="C:bacterial-type flagellum basal body"/>
    <property type="evidence" value="ECO:0007669"/>
    <property type="project" value="UniProtKB-SubCell"/>
</dbReference>
<evidence type="ECO:0000256" key="2">
    <source>
        <dbReference type="ARBA" id="ARBA00004202"/>
    </source>
</evidence>